<feature type="signal peptide" evidence="2">
    <location>
        <begin position="1"/>
        <end position="18"/>
    </location>
</feature>
<feature type="region of interest" description="Disordered" evidence="1">
    <location>
        <begin position="69"/>
        <end position="232"/>
    </location>
</feature>
<keyword evidence="2" id="KW-0732">Signal</keyword>
<feature type="chain" id="PRO_5036696401" evidence="2">
    <location>
        <begin position="19"/>
        <end position="650"/>
    </location>
</feature>
<proteinExistence type="predicted"/>
<protein>
    <submittedName>
        <fullName evidence="4">Uncharacterized protein</fullName>
    </submittedName>
</protein>
<feature type="compositionally biased region" description="Polar residues" evidence="1">
    <location>
        <begin position="317"/>
        <end position="332"/>
    </location>
</feature>
<evidence type="ECO:0000256" key="2">
    <source>
        <dbReference type="SAM" id="SignalP"/>
    </source>
</evidence>
<organism evidence="3 4">
    <name type="scientific">Globodera rostochiensis</name>
    <name type="common">Golden nematode worm</name>
    <name type="synonym">Heterodera rostochiensis</name>
    <dbReference type="NCBI Taxonomy" id="31243"/>
    <lineage>
        <taxon>Eukaryota</taxon>
        <taxon>Metazoa</taxon>
        <taxon>Ecdysozoa</taxon>
        <taxon>Nematoda</taxon>
        <taxon>Chromadorea</taxon>
        <taxon>Rhabditida</taxon>
        <taxon>Tylenchina</taxon>
        <taxon>Tylenchomorpha</taxon>
        <taxon>Tylenchoidea</taxon>
        <taxon>Heteroderidae</taxon>
        <taxon>Heteroderinae</taxon>
        <taxon>Globodera</taxon>
    </lineage>
</organism>
<keyword evidence="3" id="KW-1185">Reference proteome</keyword>
<feature type="compositionally biased region" description="Polar residues" evidence="1">
    <location>
        <begin position="99"/>
        <end position="108"/>
    </location>
</feature>
<feature type="compositionally biased region" description="Basic and acidic residues" evidence="1">
    <location>
        <begin position="138"/>
        <end position="149"/>
    </location>
</feature>
<feature type="compositionally biased region" description="Low complexity" evidence="1">
    <location>
        <begin position="333"/>
        <end position="397"/>
    </location>
</feature>
<accession>A0A914H593</accession>
<dbReference type="WBParaSite" id="Gr19_v10_g14282.t3">
    <property type="protein sequence ID" value="Gr19_v10_g14282.t3"/>
    <property type="gene ID" value="Gr19_v10_g14282"/>
</dbReference>
<feature type="region of interest" description="Disordered" evidence="1">
    <location>
        <begin position="317"/>
        <end position="397"/>
    </location>
</feature>
<reference evidence="4" key="1">
    <citation type="submission" date="2022-11" db="UniProtKB">
        <authorList>
            <consortium name="WormBaseParasite"/>
        </authorList>
    </citation>
    <scope>IDENTIFICATION</scope>
</reference>
<evidence type="ECO:0000313" key="4">
    <source>
        <dbReference type="WBParaSite" id="Gr19_v10_g14282.t3"/>
    </source>
</evidence>
<feature type="compositionally biased region" description="Basic and acidic residues" evidence="1">
    <location>
        <begin position="212"/>
        <end position="226"/>
    </location>
</feature>
<evidence type="ECO:0000256" key="1">
    <source>
        <dbReference type="SAM" id="MobiDB-lite"/>
    </source>
</evidence>
<sequence length="650" mass="71461">MNLHFLLILLVLCFPANGLEDTYSATSYSEDEEAPVFPLSNSQGFYDKKSSYNKTYNYNRHSYGDAKSGYGTYNGGQQHNSKPSYGGSYAAEKPDYSAPNPSYKSHQSYGGVKPSYGGSYAAQKPDYSAPKPSYKSHQSYDGDNRDTNKKRYGTGHYNYAGGHDSYSGEQNKNDYSGQKPGYNYEHEYGQGVKYSSHSNEHYSGENEEYGSEDDKQPKDYDGEKPNHGPAYPVQQQPVIRNQPYNPAGLVPPPIYPLYGMPPYTNYYPLYYFPTPEQQEKINEILTGRAFLKVKPEEATTTQSSTTKMGTQKLIQLPTTQETSTSTASPTQVTTNSLASSTPTLSSTLATVARLEETTTTQTQSSTTKKTSTSTATPTQVTESTNPTTTISTDDGTSTTPIITSALIKVPASSGNSSFNDSAALANGLAFSTAATVSPPVQTFASKSELPAKRASEPADGGFAPAIEDNSLPVTILEAIRLETVQYQLLRPILCQLLREIQCQQQTLLCRLVEAILSCLLVIILCQLKMNLCQPQLPINFQLLVTVQCPILQPTQCQCQPLLKAINFHLPVPIQCQLLEAILYQLLVEIQLLEAIQCQLLVLIQYHLLELILRKVSKVNPCQLVETAMLLQLLATMKRGSPSNHSSSLDN</sequence>
<dbReference type="Proteomes" id="UP000887572">
    <property type="component" value="Unplaced"/>
</dbReference>
<evidence type="ECO:0000313" key="3">
    <source>
        <dbReference type="Proteomes" id="UP000887572"/>
    </source>
</evidence>
<dbReference type="AlphaFoldDB" id="A0A914H593"/>
<feature type="compositionally biased region" description="Polar residues" evidence="1">
    <location>
        <begin position="167"/>
        <end position="176"/>
    </location>
</feature>
<name>A0A914H593_GLORO</name>